<evidence type="ECO:0000256" key="3">
    <source>
        <dbReference type="ARBA" id="ARBA00022452"/>
    </source>
</evidence>
<dbReference type="InterPro" id="IPR012910">
    <property type="entry name" value="Plug_dom"/>
</dbReference>
<keyword evidence="16" id="KW-0675">Receptor</keyword>
<dbReference type="PROSITE" id="PS52016">
    <property type="entry name" value="TONB_DEPENDENT_REC_3"/>
    <property type="match status" value="1"/>
</dbReference>
<keyword evidence="5 11" id="KW-0812">Transmembrane</keyword>
<proteinExistence type="inferred from homology"/>
<dbReference type="Pfam" id="PF00593">
    <property type="entry name" value="TonB_dep_Rec_b-barrel"/>
    <property type="match status" value="1"/>
</dbReference>
<keyword evidence="2 11" id="KW-0813">Transport</keyword>
<feature type="domain" description="TonB-dependent receptor-like beta-barrel" evidence="14">
    <location>
        <begin position="350"/>
        <end position="822"/>
    </location>
</feature>
<feature type="domain" description="TonB-dependent receptor plug" evidence="15">
    <location>
        <begin position="58"/>
        <end position="170"/>
    </location>
</feature>
<evidence type="ECO:0000256" key="7">
    <source>
        <dbReference type="ARBA" id="ARBA00023065"/>
    </source>
</evidence>
<dbReference type="InterPro" id="IPR039426">
    <property type="entry name" value="TonB-dep_rcpt-like"/>
</dbReference>
<dbReference type="Gene3D" id="2.40.170.20">
    <property type="entry name" value="TonB-dependent receptor, beta-barrel domain"/>
    <property type="match status" value="2"/>
</dbReference>
<dbReference type="InterPro" id="IPR000531">
    <property type="entry name" value="Beta-barrel_TonB"/>
</dbReference>
<keyword evidence="8 12" id="KW-0798">TonB box</keyword>
<accession>A0ABT8YC29</accession>
<dbReference type="Proteomes" id="UP001169764">
    <property type="component" value="Unassembled WGS sequence"/>
</dbReference>
<evidence type="ECO:0000256" key="5">
    <source>
        <dbReference type="ARBA" id="ARBA00022692"/>
    </source>
</evidence>
<evidence type="ECO:0000313" key="17">
    <source>
        <dbReference type="Proteomes" id="UP001169764"/>
    </source>
</evidence>
<evidence type="ECO:0000256" key="11">
    <source>
        <dbReference type="PROSITE-ProRule" id="PRU01360"/>
    </source>
</evidence>
<dbReference type="Pfam" id="PF07715">
    <property type="entry name" value="Plug"/>
    <property type="match status" value="1"/>
</dbReference>
<evidence type="ECO:0000256" key="9">
    <source>
        <dbReference type="ARBA" id="ARBA00023136"/>
    </source>
</evidence>
<keyword evidence="3 11" id="KW-1134">Transmembrane beta strand</keyword>
<dbReference type="SUPFAM" id="SSF56935">
    <property type="entry name" value="Porins"/>
    <property type="match status" value="1"/>
</dbReference>
<evidence type="ECO:0000256" key="2">
    <source>
        <dbReference type="ARBA" id="ARBA00022448"/>
    </source>
</evidence>
<evidence type="ECO:0000256" key="4">
    <source>
        <dbReference type="ARBA" id="ARBA00022496"/>
    </source>
</evidence>
<name>A0ABT8YC29_9SPHN</name>
<dbReference type="RefSeq" id="WP_303543168.1">
    <property type="nucleotide sequence ID" value="NZ_JAUOTP010000005.1"/>
</dbReference>
<evidence type="ECO:0000256" key="10">
    <source>
        <dbReference type="ARBA" id="ARBA00023237"/>
    </source>
</evidence>
<dbReference type="PANTHER" id="PTHR32552">
    <property type="entry name" value="FERRICHROME IRON RECEPTOR-RELATED"/>
    <property type="match status" value="1"/>
</dbReference>
<evidence type="ECO:0000256" key="1">
    <source>
        <dbReference type="ARBA" id="ARBA00004571"/>
    </source>
</evidence>
<evidence type="ECO:0000256" key="12">
    <source>
        <dbReference type="RuleBase" id="RU003357"/>
    </source>
</evidence>
<evidence type="ECO:0000256" key="6">
    <source>
        <dbReference type="ARBA" id="ARBA00023004"/>
    </source>
</evidence>
<comment type="subcellular location">
    <subcellularLocation>
        <location evidence="1 11">Cell outer membrane</location>
        <topology evidence="1 11">Multi-pass membrane protein</topology>
    </subcellularLocation>
</comment>
<comment type="caution">
    <text evidence="16">The sequence shown here is derived from an EMBL/GenBank/DDBJ whole genome shotgun (WGS) entry which is preliminary data.</text>
</comment>
<dbReference type="EMBL" id="JAUOTP010000005">
    <property type="protein sequence ID" value="MDO6415274.1"/>
    <property type="molecule type" value="Genomic_DNA"/>
</dbReference>
<keyword evidence="10 11" id="KW-0998">Cell outer membrane</keyword>
<gene>
    <name evidence="16" type="ORF">Q4F19_12850</name>
</gene>
<organism evidence="16 17">
    <name type="scientific">Sphingomonas natans</name>
    <dbReference type="NCBI Taxonomy" id="3063330"/>
    <lineage>
        <taxon>Bacteria</taxon>
        <taxon>Pseudomonadati</taxon>
        <taxon>Pseudomonadota</taxon>
        <taxon>Alphaproteobacteria</taxon>
        <taxon>Sphingomonadales</taxon>
        <taxon>Sphingomonadaceae</taxon>
        <taxon>Sphingomonas</taxon>
    </lineage>
</organism>
<evidence type="ECO:0000256" key="13">
    <source>
        <dbReference type="SAM" id="SignalP"/>
    </source>
</evidence>
<keyword evidence="7" id="KW-0406">Ion transport</keyword>
<evidence type="ECO:0000256" key="8">
    <source>
        <dbReference type="ARBA" id="ARBA00023077"/>
    </source>
</evidence>
<keyword evidence="6" id="KW-0408">Iron</keyword>
<keyword evidence="4" id="KW-0410">Iron transport</keyword>
<reference evidence="16" key="1">
    <citation type="submission" date="2023-07" db="EMBL/GenBank/DDBJ databases">
        <authorList>
            <person name="Kim M."/>
        </authorList>
    </citation>
    <scope>NUCLEOTIDE SEQUENCE</scope>
    <source>
        <strain evidence="16">BIUV-7</strain>
    </source>
</reference>
<dbReference type="PANTHER" id="PTHR32552:SF81">
    <property type="entry name" value="TONB-DEPENDENT OUTER MEMBRANE RECEPTOR"/>
    <property type="match status" value="1"/>
</dbReference>
<evidence type="ECO:0000313" key="16">
    <source>
        <dbReference type="EMBL" id="MDO6415274.1"/>
    </source>
</evidence>
<feature type="signal peptide" evidence="13">
    <location>
        <begin position="1"/>
        <end position="25"/>
    </location>
</feature>
<protein>
    <submittedName>
        <fullName evidence="16">TonB-dependent receptor</fullName>
    </submittedName>
</protein>
<comment type="similarity">
    <text evidence="11 12">Belongs to the TonB-dependent receptor family.</text>
</comment>
<keyword evidence="13" id="KW-0732">Signal</keyword>
<evidence type="ECO:0000259" key="14">
    <source>
        <dbReference type="Pfam" id="PF00593"/>
    </source>
</evidence>
<keyword evidence="9 11" id="KW-0472">Membrane</keyword>
<dbReference type="InterPro" id="IPR036942">
    <property type="entry name" value="Beta-barrel_TonB_sf"/>
</dbReference>
<keyword evidence="17" id="KW-1185">Reference proteome</keyword>
<sequence>MAKLFPTCGGVSALVCCFSASVAFAQGSAPSPAGITPNDEEGGVHEIVVTAQKRAESVQRVPISISAFDGASLQERAIASVSQLTAVSPNVTLDSGVAFTASSAVLAASIRGIGASDFAFNIDPAVGIYVDGVYLARSVGANQDLLDVQRIEILKGPQGTLFGRNTVGGAVSIVTRDPAKTFQVRGDLTFGRFDLVQGRVAVDMPVTSDISTLFTADVKTRNGYGRRLAYPSALVPNSRPYTAYPAAAYESPSREGDESTRTLRGKIKYDGEALRITAGGDYQYSDGAAPTKLLLTTENVAGSFAGLYNACIGLPQAALAGAGLANVCSSYGTQFPSQVHDQRFAVNRLAGFGSVNVDGNPGNNLLPYDSRFVTGSKDTSYATGNNFSKLRNWGLTANGEYDLADTLLLKSITAYRRSRWNSGLDGDGSPINMSNYSFNQRQSQFSQEFQLVGNALNHKLNYVLGAYYFEEKGFLRDYVESGEGIYVIDGPNWFKTRNYAVFGQADYRLSDLIGITVGGRYTDEKKRFEGGQQELNGLFYKLAGSPCSDAAGNIFPNAVLPNGQTCRVANNHPDPNNPLRLYPGGINHLSFNNFSPKAGLQLYPSDQVMAYASWSKGYKTGGWTTRYSTPQTTVSSFDPEKATTYEIGVKSTLFDRKLLVNGALFLTNYKGIQLNYQVGGSPTIANVGDGRIKGGELEIVARPMRPLTINMALGYTDAYYTDLDAAVAVVSGPNALQAGAFVGAPLPKTPKWKVNISPKLDVPLGEHGAITLLADYTYIGSMDNNVERTYVLHRPSVSLVNASITWKDPSDHYTISAGGTNLTNKRYLISGSAIPAFGAIIGTYNRPVEWYVRAGFKF</sequence>
<feature type="chain" id="PRO_5046038089" evidence="13">
    <location>
        <begin position="26"/>
        <end position="858"/>
    </location>
</feature>
<evidence type="ECO:0000259" key="15">
    <source>
        <dbReference type="Pfam" id="PF07715"/>
    </source>
</evidence>